<dbReference type="GO" id="GO:0061630">
    <property type="term" value="F:ubiquitin protein ligase activity"/>
    <property type="evidence" value="ECO:0007669"/>
    <property type="project" value="TreeGrafter"/>
</dbReference>
<name>A0A7R9KVE7_9ACAR</name>
<feature type="compositionally biased region" description="Acidic residues" evidence="1">
    <location>
        <begin position="358"/>
        <end position="367"/>
    </location>
</feature>
<evidence type="ECO:0000259" key="2">
    <source>
        <dbReference type="Pfam" id="PF16678"/>
    </source>
</evidence>
<protein>
    <recommendedName>
        <fullName evidence="2">E3 ubiquitin-protein ligase RNF31 UBA-like domain-containing protein</fullName>
    </recommendedName>
</protein>
<evidence type="ECO:0000313" key="4">
    <source>
        <dbReference type="Proteomes" id="UP000759131"/>
    </source>
</evidence>
<feature type="compositionally biased region" description="Acidic residues" evidence="1">
    <location>
        <begin position="983"/>
        <end position="1001"/>
    </location>
</feature>
<dbReference type="AlphaFoldDB" id="A0A7R9KVE7"/>
<dbReference type="Gene3D" id="1.10.8.10">
    <property type="entry name" value="DNA helicase RuvA subunit, C-terminal domain"/>
    <property type="match status" value="2"/>
</dbReference>
<accession>A0A7R9KVE7</accession>
<feature type="domain" description="E3 ubiquitin-protein ligase RNF31 UBA-like" evidence="2">
    <location>
        <begin position="162"/>
        <end position="267"/>
    </location>
</feature>
<dbReference type="GO" id="GO:0071797">
    <property type="term" value="C:LUBAC complex"/>
    <property type="evidence" value="ECO:0007669"/>
    <property type="project" value="InterPro"/>
</dbReference>
<dbReference type="GO" id="GO:0097039">
    <property type="term" value="P:protein linear polyubiquitination"/>
    <property type="evidence" value="ECO:0007669"/>
    <property type="project" value="TreeGrafter"/>
</dbReference>
<dbReference type="Proteomes" id="UP000759131">
    <property type="component" value="Unassembled WGS sequence"/>
</dbReference>
<feature type="compositionally biased region" description="Basic and acidic residues" evidence="1">
    <location>
        <begin position="1002"/>
        <end position="1021"/>
    </location>
</feature>
<dbReference type="OrthoDB" id="6436051at2759"/>
<dbReference type="InterPro" id="IPR032065">
    <property type="entry name" value="RNF31-UBA"/>
</dbReference>
<dbReference type="Pfam" id="PF16678">
    <property type="entry name" value="UBA_HOIP"/>
    <property type="match status" value="2"/>
</dbReference>
<evidence type="ECO:0000256" key="1">
    <source>
        <dbReference type="SAM" id="MobiDB-lite"/>
    </source>
</evidence>
<dbReference type="GO" id="GO:0036435">
    <property type="term" value="F:K48-linked polyubiquitin modification-dependent protein binding"/>
    <property type="evidence" value="ECO:0007669"/>
    <property type="project" value="TreeGrafter"/>
</dbReference>
<proteinExistence type="predicted"/>
<organism evidence="3">
    <name type="scientific">Medioppia subpectinata</name>
    <dbReference type="NCBI Taxonomy" id="1979941"/>
    <lineage>
        <taxon>Eukaryota</taxon>
        <taxon>Metazoa</taxon>
        <taxon>Ecdysozoa</taxon>
        <taxon>Arthropoda</taxon>
        <taxon>Chelicerata</taxon>
        <taxon>Arachnida</taxon>
        <taxon>Acari</taxon>
        <taxon>Acariformes</taxon>
        <taxon>Sarcoptiformes</taxon>
        <taxon>Oribatida</taxon>
        <taxon>Brachypylina</taxon>
        <taxon>Oppioidea</taxon>
        <taxon>Oppiidae</taxon>
        <taxon>Medioppia</taxon>
    </lineage>
</organism>
<dbReference type="EMBL" id="CAJPIZ010006357">
    <property type="protein sequence ID" value="CAG2109451.1"/>
    <property type="molecule type" value="Genomic_DNA"/>
</dbReference>
<feature type="region of interest" description="Disordered" evidence="1">
    <location>
        <begin position="979"/>
        <end position="1021"/>
    </location>
</feature>
<dbReference type="InterPro" id="IPR026254">
    <property type="entry name" value="RNF31-like"/>
</dbReference>
<evidence type="ECO:0000313" key="3">
    <source>
        <dbReference type="EMBL" id="CAD7629021.1"/>
    </source>
</evidence>
<reference evidence="3" key="1">
    <citation type="submission" date="2020-11" db="EMBL/GenBank/DDBJ databases">
        <authorList>
            <person name="Tran Van P."/>
        </authorList>
    </citation>
    <scope>NUCLEOTIDE SEQUENCE</scope>
</reference>
<feature type="region of interest" description="Disordered" evidence="1">
    <location>
        <begin position="333"/>
        <end position="375"/>
    </location>
</feature>
<feature type="compositionally biased region" description="Basic residues" evidence="1">
    <location>
        <begin position="412"/>
        <end position="428"/>
    </location>
</feature>
<sequence>MNTNSYNNQMSSQPIQHIPQQNPMTAGAAQYPNTVFNDRRPSYPPAYQPTGYPFPVPNPLLPHNPLMNPMMNPLMNAMASQMNPLPQMYATNPLHNMYAFNNGMNGSQTSLDRFGYPVSTGGSSVATDQSYINSLLPNMSSRYSSCENLQSISSSVTNRSNMESGLQLIQLLRDADRKGYTADDVEVAINFSAEKPLEWLDENWHNMCETVMTLTNNQIMQNETKSGNKRLMDWDLLTEAEAKVALRGTKGNIWQSIEKCVKNKQNTAKTGGTGNGVPDGDHKTSLSLEISGMGSGKDNNDSNVVKIVAQLDQINDSSDAKPDQYIEERVITEELTTTSDFDDEPEEENFYSASDNDSTGDDEDSAGDDPSSPAGKWSCRSVYQCLIFCTFINDNKCAICEMCSKTRHKNCIKKPSNRKNRPQNRTRRLSSNGSKASNKDTELDFDEKIVNEQKAIEKELIRRLENERRIDRQNEKISRREEFIRRKSLGLPVSEQLADQIRADQTSAPDGHHINDDNNDVNKSVGNTDQNPMTAGAAQYPNTVFNDRRPSYPPAYQPTGYPFPVPNPLLPHNPLMNPMMNPLMNAMASQMNPLPQMYATNPLHNMYAFNNGMNGSQTSLDRFGYPVSTGGSSVATDHSYINPLLPNMSSRYSSCENLQSISSSVTNRSNMESGLQLIQLLRDADRKGYTADDVEVAINFSADKPLEWLDENWHNMCETVMTLTNNQIMQNETKSGNKRLMDWDLLTEAEAKVALRGTKGNIWQSIEKCVKNKQNTAKMGGTGNGVPDGDHKTSLSLEISGMGSGKENNDSNVVKTVAQLDQINDSSDAKPDQYIEERVITEELTTTVTTNLVHQEIAMATSSGGMSADRKVLSNSMEQLLSEWKIEKQLSDRQRLQEREREKMRKILELQKRLSEFDTDLDDSSVSTTADEVEDLPLDTGLVVPAADDQPFTDVTGDELQLIGIEVRPMDVRRLEISGHESDGEDPLEDVASDGSVGDELDLNRDPNEYYSDGERADRLSDDFSDDEFARIDARIQQKLDQNFAANRVAESVDIFNGITGDKNSIQENPIYTQLSDNKSVENTIEKSIEPIVEQNVVKECDTRDEFEYWQSCSTSQANDTKHDDNSDGNNTNTSPENVKQKEYCVDNNAKAIAVNNIKEFVTGKMAKLGISNEKLQEYSLMSGIENKLNTNPKPSEQNLQQFVKQEITDSAKETILANKMQNKHKKW</sequence>
<dbReference type="PANTHER" id="PTHR16004">
    <property type="entry name" value="RING FINGER PROTEIN 31-RELATED"/>
    <property type="match status" value="1"/>
</dbReference>
<dbReference type="EMBL" id="OC860932">
    <property type="protein sequence ID" value="CAD7629021.1"/>
    <property type="molecule type" value="Genomic_DNA"/>
</dbReference>
<feature type="region of interest" description="Disordered" evidence="1">
    <location>
        <begin position="412"/>
        <end position="442"/>
    </location>
</feature>
<dbReference type="PANTHER" id="PTHR16004:SF2">
    <property type="entry name" value="E3 UBIQUITIN-PROTEIN LIGASE LUBEL"/>
    <property type="match status" value="1"/>
</dbReference>
<keyword evidence="4" id="KW-1185">Reference proteome</keyword>
<gene>
    <name evidence="3" type="ORF">OSB1V03_LOCUS9438</name>
</gene>
<dbReference type="Gene3D" id="6.10.140.1100">
    <property type="match status" value="2"/>
</dbReference>
<feature type="domain" description="E3 ubiquitin-protein ligase RNF31 UBA-like" evidence="2">
    <location>
        <begin position="671"/>
        <end position="776"/>
    </location>
</feature>
<dbReference type="GO" id="GO:0070530">
    <property type="term" value="F:K63-linked polyubiquitin modification-dependent protein binding"/>
    <property type="evidence" value="ECO:0007669"/>
    <property type="project" value="TreeGrafter"/>
</dbReference>
<feature type="region of interest" description="Disordered" evidence="1">
    <location>
        <begin position="266"/>
        <end position="301"/>
    </location>
</feature>
<dbReference type="GO" id="GO:1990450">
    <property type="term" value="F:linear polyubiquitin binding"/>
    <property type="evidence" value="ECO:0007669"/>
    <property type="project" value="TreeGrafter"/>
</dbReference>
<feature type="region of interest" description="Disordered" evidence="1">
    <location>
        <begin position="1115"/>
        <end position="1141"/>
    </location>
</feature>
<feature type="compositionally biased region" description="Acidic residues" evidence="1">
    <location>
        <begin position="340"/>
        <end position="349"/>
    </location>
</feature>